<evidence type="ECO:0000256" key="1">
    <source>
        <dbReference type="SAM" id="MobiDB-lite"/>
    </source>
</evidence>
<dbReference type="AlphaFoldDB" id="A0A6J4NGE8"/>
<name>A0A6J4NGE8_9ACTN</name>
<dbReference type="EMBL" id="CADCUY010000009">
    <property type="protein sequence ID" value="CAA9384346.1"/>
    <property type="molecule type" value="Genomic_DNA"/>
</dbReference>
<proteinExistence type="predicted"/>
<reference evidence="2" key="1">
    <citation type="submission" date="2020-02" db="EMBL/GenBank/DDBJ databases">
        <authorList>
            <person name="Meier V. D."/>
        </authorList>
    </citation>
    <scope>NUCLEOTIDE SEQUENCE</scope>
    <source>
        <strain evidence="2">AVDCRST_MAG35</strain>
    </source>
</reference>
<feature type="region of interest" description="Disordered" evidence="1">
    <location>
        <begin position="1"/>
        <end position="35"/>
    </location>
</feature>
<protein>
    <submittedName>
        <fullName evidence="2">Uncharacterized protein</fullName>
    </submittedName>
</protein>
<evidence type="ECO:0000313" key="2">
    <source>
        <dbReference type="EMBL" id="CAA9384346.1"/>
    </source>
</evidence>
<accession>A0A6J4NGE8</accession>
<sequence>SVRHSSAAAADLGVAPGDGSDAGHGTGHEVALSLAPAPQDLGTEATLRLDLPVPGLAAGALAFTLLYRLRALLQTGEVPPPPPPPAARAAEH</sequence>
<feature type="non-terminal residue" evidence="2">
    <location>
        <position position="1"/>
    </location>
</feature>
<gene>
    <name evidence="2" type="ORF">AVDCRST_MAG35-35</name>
</gene>
<organism evidence="2">
    <name type="scientific">uncultured Quadrisphaera sp</name>
    <dbReference type="NCBI Taxonomy" id="904978"/>
    <lineage>
        <taxon>Bacteria</taxon>
        <taxon>Bacillati</taxon>
        <taxon>Actinomycetota</taxon>
        <taxon>Actinomycetes</taxon>
        <taxon>Kineosporiales</taxon>
        <taxon>Kineosporiaceae</taxon>
        <taxon>Quadrisphaera</taxon>
        <taxon>environmental samples</taxon>
    </lineage>
</organism>